<accession>A0AB35BYG3</accession>
<dbReference type="InterPro" id="IPR015797">
    <property type="entry name" value="NUDIX_hydrolase-like_dom_sf"/>
</dbReference>
<dbReference type="RefSeq" id="WP_213403936.1">
    <property type="nucleotide sequence ID" value="NZ_JAGIBT010000005.1"/>
</dbReference>
<protein>
    <submittedName>
        <fullName evidence="2">DUF4743 domain-containing protein</fullName>
    </submittedName>
</protein>
<dbReference type="Gene3D" id="3.90.79.10">
    <property type="entry name" value="Nucleoside Triphosphate Pyrophosphohydrolase"/>
    <property type="match status" value="1"/>
</dbReference>
<evidence type="ECO:0000259" key="1">
    <source>
        <dbReference type="PROSITE" id="PS51462"/>
    </source>
</evidence>
<feature type="domain" description="Nudix hydrolase" evidence="1">
    <location>
        <begin position="120"/>
        <end position="262"/>
    </location>
</feature>
<dbReference type="Pfam" id="PF00293">
    <property type="entry name" value="NUDIX"/>
    <property type="match status" value="1"/>
</dbReference>
<comment type="caution">
    <text evidence="2">The sequence shown here is derived from an EMBL/GenBank/DDBJ whole genome shotgun (WGS) entry which is preliminary data.</text>
</comment>
<dbReference type="Pfam" id="PF15916">
    <property type="entry name" value="DUF4743"/>
    <property type="match status" value="1"/>
</dbReference>
<evidence type="ECO:0000313" key="3">
    <source>
        <dbReference type="Proteomes" id="UP000680020"/>
    </source>
</evidence>
<dbReference type="InterPro" id="IPR031804">
    <property type="entry name" value="DUF4743"/>
</dbReference>
<dbReference type="EMBL" id="JAGIBU010000004">
    <property type="protein sequence ID" value="MBS7824756.1"/>
    <property type="molecule type" value="Genomic_DNA"/>
</dbReference>
<dbReference type="Proteomes" id="UP000680020">
    <property type="component" value="Unassembled WGS sequence"/>
</dbReference>
<reference evidence="2" key="1">
    <citation type="submission" date="2021-03" db="EMBL/GenBank/DDBJ databases">
        <title>Identification and antibiotic profiling of Wohlfahrtiimonas chitiniclastica, an underestimated human pathogen.</title>
        <authorList>
            <person name="Kopf A."/>
            <person name="Bunk B."/>
            <person name="Coldewey S."/>
            <person name="Gunzer F."/>
            <person name="Riedel T."/>
            <person name="Schroettner P."/>
        </authorList>
    </citation>
    <scope>NUCLEOTIDE SEQUENCE</scope>
    <source>
        <strain evidence="2">DSM 100917</strain>
    </source>
</reference>
<dbReference type="GO" id="GO:0003824">
    <property type="term" value="F:catalytic activity"/>
    <property type="evidence" value="ECO:0007669"/>
    <property type="project" value="UniProtKB-ARBA"/>
</dbReference>
<dbReference type="AlphaFoldDB" id="A0AB35BYG3"/>
<name>A0AB35BYG3_9GAMM</name>
<dbReference type="CDD" id="cd03676">
    <property type="entry name" value="NUDIX_Tnr3_like"/>
    <property type="match status" value="1"/>
</dbReference>
<dbReference type="PROSITE" id="PS51462">
    <property type="entry name" value="NUDIX"/>
    <property type="match status" value="1"/>
</dbReference>
<proteinExistence type="predicted"/>
<organism evidence="2 3">
    <name type="scientific">Wohlfahrtiimonas chitiniclastica</name>
    <dbReference type="NCBI Taxonomy" id="400946"/>
    <lineage>
        <taxon>Bacteria</taxon>
        <taxon>Pseudomonadati</taxon>
        <taxon>Pseudomonadota</taxon>
        <taxon>Gammaproteobacteria</taxon>
        <taxon>Cardiobacteriales</taxon>
        <taxon>Ignatzschineriaceae</taxon>
        <taxon>Wohlfahrtiimonas</taxon>
    </lineage>
</organism>
<sequence length="296" mass="33497">MQYQHIIEALPAPDFSEFVPLKWQHHAVGCMHARIVPLLAAYPHIFQDVDGQSMRFADEFLALDIAKRSALLEIVSHDLKAHYVVPNWREEHFTVYLDAARTLPLFQIERGVLPVLGLQAHGVHLNGFTFIEGEPHIWIAERSATRPIAPLKLDQLVAGGLPADLTLLENVCKEAGEEAGIPEVVARTAQPFGSLQYLTPAEDGFGIRNDMLHAFDIELPIDFMPHNQDGEVARFMRLPLLELWAILKKPDQFKPNTAWVMLHFLLRRGWLDVSEAEARYLAEHLSLSGNYAPHHH</sequence>
<gene>
    <name evidence="2" type="ORF">J7561_06000</name>
</gene>
<dbReference type="InterPro" id="IPR000086">
    <property type="entry name" value="NUDIX_hydrolase_dom"/>
</dbReference>
<evidence type="ECO:0000313" key="2">
    <source>
        <dbReference type="EMBL" id="MBS7824756.1"/>
    </source>
</evidence>
<dbReference type="SUPFAM" id="SSF55811">
    <property type="entry name" value="Nudix"/>
    <property type="match status" value="1"/>
</dbReference>